<comment type="caution">
    <text evidence="2">The sequence shown here is derived from an EMBL/GenBank/DDBJ whole genome shotgun (WGS) entry which is preliminary data.</text>
</comment>
<accession>A0ABS5EP65</accession>
<sequence>MRATIILACLLLAVPASAQQPREVRYFGEIYIRAARLVTLAPLCGLRDEAWAQRLAQGVSATRHGVLPEGQQEGLASAAFAVTAGTRLYETFGRTVCDPAADTIMLWRDADELARADAGAEPPLPTLPEAVTLLAWQAFIAQMAVRCDMEDRRWEGAAMSGIRRAIAMQPGLAADEGDRRRMARHMVAMARAMANLVHGTHGAKTCTPIRGNPALAQAEATATQWRRLCTARRPDPTCPLGQPE</sequence>
<dbReference type="EMBL" id="JAAEDI010000035">
    <property type="protein sequence ID" value="MBR0652834.1"/>
    <property type="molecule type" value="Genomic_DNA"/>
</dbReference>
<evidence type="ECO:0000313" key="3">
    <source>
        <dbReference type="Proteomes" id="UP000698752"/>
    </source>
</evidence>
<evidence type="ECO:0000256" key="1">
    <source>
        <dbReference type="SAM" id="SignalP"/>
    </source>
</evidence>
<proteinExistence type="predicted"/>
<evidence type="ECO:0000313" key="2">
    <source>
        <dbReference type="EMBL" id="MBR0652834.1"/>
    </source>
</evidence>
<dbReference type="Proteomes" id="UP000698752">
    <property type="component" value="Unassembled WGS sequence"/>
</dbReference>
<name>A0ABS5EP65_9PROT</name>
<organism evidence="2 3">
    <name type="scientific">Neoroseomonas terrae</name>
    <dbReference type="NCBI Taxonomy" id="424799"/>
    <lineage>
        <taxon>Bacteria</taxon>
        <taxon>Pseudomonadati</taxon>
        <taxon>Pseudomonadota</taxon>
        <taxon>Alphaproteobacteria</taxon>
        <taxon>Acetobacterales</taxon>
        <taxon>Acetobacteraceae</taxon>
        <taxon>Neoroseomonas</taxon>
    </lineage>
</organism>
<feature type="signal peptide" evidence="1">
    <location>
        <begin position="1"/>
        <end position="18"/>
    </location>
</feature>
<reference evidence="3" key="1">
    <citation type="journal article" date="2021" name="Syst. Appl. Microbiol.">
        <title>Roseomonas hellenica sp. nov., isolated from roots of wild-growing Alkanna tinctoria.</title>
        <authorList>
            <person name="Rat A."/>
            <person name="Naranjo H.D."/>
            <person name="Lebbe L."/>
            <person name="Cnockaert M."/>
            <person name="Krigas N."/>
            <person name="Grigoriadou K."/>
            <person name="Maloupa E."/>
            <person name="Willems A."/>
        </authorList>
    </citation>
    <scope>NUCLEOTIDE SEQUENCE [LARGE SCALE GENOMIC DNA]</scope>
    <source>
        <strain evidence="3">LMG 31159</strain>
    </source>
</reference>
<gene>
    <name evidence="2" type="ORF">GXW78_24470</name>
</gene>
<keyword evidence="1" id="KW-0732">Signal</keyword>
<keyword evidence="3" id="KW-1185">Reference proteome</keyword>
<dbReference type="RefSeq" id="WP_211871548.1">
    <property type="nucleotide sequence ID" value="NZ_JAAEDI010000035.1"/>
</dbReference>
<protein>
    <submittedName>
        <fullName evidence="2">Uncharacterized protein</fullName>
    </submittedName>
</protein>
<feature type="chain" id="PRO_5045835970" evidence="1">
    <location>
        <begin position="19"/>
        <end position="244"/>
    </location>
</feature>